<evidence type="ECO:0000313" key="5">
    <source>
        <dbReference type="Proteomes" id="UP000800097"/>
    </source>
</evidence>
<dbReference type="AlphaFoldDB" id="A0A6A6JZ86"/>
<dbReference type="EMBL" id="ML986484">
    <property type="protein sequence ID" value="KAF2281158.1"/>
    <property type="molecule type" value="Genomic_DNA"/>
</dbReference>
<dbReference type="OrthoDB" id="3946756at2759"/>
<protein>
    <recommendedName>
        <fullName evidence="3">Zn(2)-C6 fungal-type domain-containing protein</fullName>
    </recommendedName>
</protein>
<evidence type="ECO:0000256" key="1">
    <source>
        <dbReference type="ARBA" id="ARBA00023242"/>
    </source>
</evidence>
<evidence type="ECO:0000259" key="3">
    <source>
        <dbReference type="PROSITE" id="PS50048"/>
    </source>
</evidence>
<organism evidence="4 5">
    <name type="scientific">Westerdykella ornata</name>
    <dbReference type="NCBI Taxonomy" id="318751"/>
    <lineage>
        <taxon>Eukaryota</taxon>
        <taxon>Fungi</taxon>
        <taxon>Dikarya</taxon>
        <taxon>Ascomycota</taxon>
        <taxon>Pezizomycotina</taxon>
        <taxon>Dothideomycetes</taxon>
        <taxon>Pleosporomycetidae</taxon>
        <taxon>Pleosporales</taxon>
        <taxon>Sporormiaceae</taxon>
        <taxon>Westerdykella</taxon>
    </lineage>
</organism>
<dbReference type="GO" id="GO:0000981">
    <property type="term" value="F:DNA-binding transcription factor activity, RNA polymerase II-specific"/>
    <property type="evidence" value="ECO:0007669"/>
    <property type="project" value="InterPro"/>
</dbReference>
<feature type="region of interest" description="Disordered" evidence="2">
    <location>
        <begin position="97"/>
        <end position="123"/>
    </location>
</feature>
<evidence type="ECO:0000313" key="4">
    <source>
        <dbReference type="EMBL" id="KAF2281158.1"/>
    </source>
</evidence>
<dbReference type="InterPro" id="IPR036864">
    <property type="entry name" value="Zn2-C6_fun-type_DNA-bd_sf"/>
</dbReference>
<dbReference type="CDD" id="cd00067">
    <property type="entry name" value="GAL4"/>
    <property type="match status" value="1"/>
</dbReference>
<sequence>MSSTASSTSAQAASTSTPPRRQSCDRCHSQKLRCTRASNGGSSNSATGVCNRCLRLGAQCIYSPCLPKGRPPAVFRPPPPTPAPTPALAPAPAALVDNNNINNNNTSNAAHHHQQQQQQHQQHALPDELLSLDVDPTLVWPTWVPPLETVDWSALQMDMNMDAFLDPVETNTSTTTMTTTSSSSSSSSSSDAASSSQASFLSGPSAVSQLSELITRLYALHRQSTALTEACTAGRTLGLPLIINDATFPPVAAWLQHLSANSHTSCTPSLTTPPGSLSTPTGETLHGTFSAAHALLAVLDRLQVESAGAPGTATPSSMDSLDTTDFCWDLNLITPPQSSSSASSYFDPPMPTPTSATAAPRPSLMHSSSSTVVRHLVGACHSLLMNIFLGPLDALQHDADLNSQACQAGQAIGNPALPAQPATPGAMPISESSGLAHLRLVMVTHLCSYLIRRLQHAVSLYSSPLLSGSECLPDLDDQIWKRLSQLRATLHI</sequence>
<proteinExistence type="predicted"/>
<feature type="region of interest" description="Disordered" evidence="2">
    <location>
        <begin position="1"/>
        <end position="25"/>
    </location>
</feature>
<accession>A0A6A6JZ86</accession>
<feature type="compositionally biased region" description="Low complexity" evidence="2">
    <location>
        <begin position="1"/>
        <end position="17"/>
    </location>
</feature>
<dbReference type="PROSITE" id="PS50048">
    <property type="entry name" value="ZN2_CY6_FUNGAL_2"/>
    <property type="match status" value="1"/>
</dbReference>
<feature type="region of interest" description="Disordered" evidence="2">
    <location>
        <begin position="172"/>
        <end position="198"/>
    </location>
</feature>
<feature type="compositionally biased region" description="Low complexity" evidence="2">
    <location>
        <begin position="353"/>
        <end position="362"/>
    </location>
</feature>
<name>A0A6A6JZ86_WESOR</name>
<evidence type="ECO:0000256" key="2">
    <source>
        <dbReference type="SAM" id="MobiDB-lite"/>
    </source>
</evidence>
<dbReference type="SMART" id="SM00066">
    <property type="entry name" value="GAL4"/>
    <property type="match status" value="1"/>
</dbReference>
<dbReference type="Proteomes" id="UP000800097">
    <property type="component" value="Unassembled WGS sequence"/>
</dbReference>
<dbReference type="SUPFAM" id="SSF57701">
    <property type="entry name" value="Zn2/Cys6 DNA-binding domain"/>
    <property type="match status" value="1"/>
</dbReference>
<feature type="compositionally biased region" description="Low complexity" evidence="2">
    <location>
        <begin position="264"/>
        <end position="282"/>
    </location>
</feature>
<gene>
    <name evidence="4" type="ORF">EI97DRAFT_429219</name>
</gene>
<reference evidence="4" key="1">
    <citation type="journal article" date="2020" name="Stud. Mycol.">
        <title>101 Dothideomycetes genomes: a test case for predicting lifestyles and emergence of pathogens.</title>
        <authorList>
            <person name="Haridas S."/>
            <person name="Albert R."/>
            <person name="Binder M."/>
            <person name="Bloem J."/>
            <person name="Labutti K."/>
            <person name="Salamov A."/>
            <person name="Andreopoulos B."/>
            <person name="Baker S."/>
            <person name="Barry K."/>
            <person name="Bills G."/>
            <person name="Bluhm B."/>
            <person name="Cannon C."/>
            <person name="Castanera R."/>
            <person name="Culley D."/>
            <person name="Daum C."/>
            <person name="Ezra D."/>
            <person name="Gonzalez J."/>
            <person name="Henrissat B."/>
            <person name="Kuo A."/>
            <person name="Liang C."/>
            <person name="Lipzen A."/>
            <person name="Lutzoni F."/>
            <person name="Magnuson J."/>
            <person name="Mondo S."/>
            <person name="Nolan M."/>
            <person name="Ohm R."/>
            <person name="Pangilinan J."/>
            <person name="Park H.-J."/>
            <person name="Ramirez L."/>
            <person name="Alfaro M."/>
            <person name="Sun H."/>
            <person name="Tritt A."/>
            <person name="Yoshinaga Y."/>
            <person name="Zwiers L.-H."/>
            <person name="Turgeon B."/>
            <person name="Goodwin S."/>
            <person name="Spatafora J."/>
            <person name="Crous P."/>
            <person name="Grigoriev I."/>
        </authorList>
    </citation>
    <scope>NUCLEOTIDE SEQUENCE</scope>
    <source>
        <strain evidence="4">CBS 379.55</strain>
    </source>
</reference>
<dbReference type="Gene3D" id="4.10.240.10">
    <property type="entry name" value="Zn(2)-C6 fungal-type DNA-binding domain"/>
    <property type="match status" value="1"/>
</dbReference>
<feature type="region of interest" description="Disordered" evidence="2">
    <location>
        <begin position="264"/>
        <end position="284"/>
    </location>
</feature>
<keyword evidence="1" id="KW-0539">Nucleus</keyword>
<dbReference type="InterPro" id="IPR001138">
    <property type="entry name" value="Zn2Cys6_DnaBD"/>
</dbReference>
<keyword evidence="5" id="KW-1185">Reference proteome</keyword>
<dbReference type="GO" id="GO:0008270">
    <property type="term" value="F:zinc ion binding"/>
    <property type="evidence" value="ECO:0007669"/>
    <property type="project" value="InterPro"/>
</dbReference>
<dbReference type="RefSeq" id="XP_033658695.1">
    <property type="nucleotide sequence ID" value="XM_033797393.1"/>
</dbReference>
<dbReference type="GeneID" id="54550568"/>
<feature type="region of interest" description="Disordered" evidence="2">
    <location>
        <begin position="339"/>
        <end position="365"/>
    </location>
</feature>
<feature type="domain" description="Zn(2)-C6 fungal-type" evidence="3">
    <location>
        <begin position="23"/>
        <end position="62"/>
    </location>
</feature>